<sequence>MSWNPTHSPECLSENAALDTLIIPRARDLGGFEVRRALPSVKRQLVGPFIFFDQMGPAEFITDGGIDVRPHPHIGLGTVTYLYQGEFEHRDSLGTHQMIYPGEVNWMVAGRGVTHSERTSAETRSTKHSLFGIQTWIALPEAHEDMAPDFEHHKQAALPHIEDSGVSARLILGSAYGESSPVTMLSETFYLDVQLDPGASFPLPEDHEDRGVYVTQGSVEIAGDTFDEGRMMVFRPGDPLSVKAGPAGARLMLLGGATMNEDRYIWWNFVSSSKEKIEAATREWKTADWANGAFHLPPGDDEEYIPISKELERTSPRLAR</sequence>
<dbReference type="SUPFAM" id="SSF51182">
    <property type="entry name" value="RmlC-like cupins"/>
    <property type="match status" value="1"/>
</dbReference>
<dbReference type="AlphaFoldDB" id="A0A0X3TVI8"/>
<evidence type="ECO:0000313" key="7">
    <source>
        <dbReference type="Proteomes" id="UP000053690"/>
    </source>
</evidence>
<dbReference type="CDD" id="cd02909">
    <property type="entry name" value="cupin_pirin_N"/>
    <property type="match status" value="1"/>
</dbReference>
<comment type="cofactor">
    <cofactor evidence="2">
        <name>Fe cation</name>
        <dbReference type="ChEBI" id="CHEBI:24875"/>
    </cofactor>
    <text evidence="2">Binds 1 Fe cation per subunit.</text>
</comment>
<dbReference type="PANTHER" id="PTHR13903:SF8">
    <property type="entry name" value="PIRIN"/>
    <property type="match status" value="1"/>
</dbReference>
<dbReference type="Proteomes" id="UP000053690">
    <property type="component" value="Unassembled WGS sequence"/>
</dbReference>
<feature type="binding site" evidence="2">
    <location>
        <position position="117"/>
    </location>
    <ligand>
        <name>Fe cation</name>
        <dbReference type="ChEBI" id="CHEBI:24875"/>
    </ligand>
</feature>
<dbReference type="OrthoDB" id="9780903at2"/>
<protein>
    <submittedName>
        <fullName evidence="6">Pirin</fullName>
    </submittedName>
</protein>
<dbReference type="CDD" id="cd02247">
    <property type="entry name" value="cupin_pirin_C"/>
    <property type="match status" value="1"/>
</dbReference>
<dbReference type="InterPro" id="IPR008778">
    <property type="entry name" value="Pirin_C_dom"/>
</dbReference>
<evidence type="ECO:0000256" key="2">
    <source>
        <dbReference type="PIRSR" id="PIRSR006232-1"/>
    </source>
</evidence>
<dbReference type="InterPro" id="IPR003829">
    <property type="entry name" value="Pirin_N_dom"/>
</dbReference>
<feature type="domain" description="Pirin C-terminal" evidence="5">
    <location>
        <begin position="190"/>
        <end position="287"/>
    </location>
</feature>
<organism evidence="6 7">
    <name type="scientific">Ruegeria profundi</name>
    <dbReference type="NCBI Taxonomy" id="1685378"/>
    <lineage>
        <taxon>Bacteria</taxon>
        <taxon>Pseudomonadati</taxon>
        <taxon>Pseudomonadota</taxon>
        <taxon>Alphaproteobacteria</taxon>
        <taxon>Rhodobacterales</taxon>
        <taxon>Roseobacteraceae</taxon>
        <taxon>Ruegeria</taxon>
    </lineage>
</organism>
<dbReference type="Pfam" id="PF02678">
    <property type="entry name" value="Pirin"/>
    <property type="match status" value="1"/>
</dbReference>
<name>A0A0X3TVI8_9RHOB</name>
<keyword evidence="7" id="KW-1185">Reference proteome</keyword>
<evidence type="ECO:0000256" key="1">
    <source>
        <dbReference type="ARBA" id="ARBA00008416"/>
    </source>
</evidence>
<feature type="binding site" evidence="2">
    <location>
        <position position="73"/>
    </location>
    <ligand>
        <name>Fe cation</name>
        <dbReference type="ChEBI" id="CHEBI:24875"/>
    </ligand>
</feature>
<dbReference type="EMBL" id="LQBP01000006">
    <property type="protein sequence ID" value="KUJ78556.1"/>
    <property type="molecule type" value="Genomic_DNA"/>
</dbReference>
<dbReference type="InterPro" id="IPR012093">
    <property type="entry name" value="Pirin"/>
</dbReference>
<feature type="binding site" evidence="2">
    <location>
        <position position="71"/>
    </location>
    <ligand>
        <name>Fe cation</name>
        <dbReference type="ChEBI" id="CHEBI:24875"/>
    </ligand>
</feature>
<evidence type="ECO:0000259" key="5">
    <source>
        <dbReference type="Pfam" id="PF05726"/>
    </source>
</evidence>
<proteinExistence type="inferred from homology"/>
<keyword evidence="2" id="KW-0479">Metal-binding</keyword>
<feature type="domain" description="Pirin N-terminal" evidence="4">
    <location>
        <begin position="32"/>
        <end position="137"/>
    </location>
</feature>
<keyword evidence="2" id="KW-0408">Iron</keyword>
<evidence type="ECO:0000313" key="6">
    <source>
        <dbReference type="EMBL" id="KUJ78556.1"/>
    </source>
</evidence>
<feature type="binding site" evidence="2">
    <location>
        <position position="115"/>
    </location>
    <ligand>
        <name>Fe cation</name>
        <dbReference type="ChEBI" id="CHEBI:24875"/>
    </ligand>
</feature>
<dbReference type="Pfam" id="PF05726">
    <property type="entry name" value="Pirin_C"/>
    <property type="match status" value="1"/>
</dbReference>
<evidence type="ECO:0000256" key="3">
    <source>
        <dbReference type="RuleBase" id="RU003457"/>
    </source>
</evidence>
<comment type="similarity">
    <text evidence="1 3">Belongs to the pirin family.</text>
</comment>
<dbReference type="STRING" id="1685378.AVO44_12645"/>
<gene>
    <name evidence="6" type="ORF">AVO44_12645</name>
</gene>
<evidence type="ECO:0000259" key="4">
    <source>
        <dbReference type="Pfam" id="PF02678"/>
    </source>
</evidence>
<accession>A0A0X3TVI8</accession>
<dbReference type="InterPro" id="IPR011051">
    <property type="entry name" value="RmlC_Cupin_sf"/>
</dbReference>
<dbReference type="GO" id="GO:0046872">
    <property type="term" value="F:metal ion binding"/>
    <property type="evidence" value="ECO:0007669"/>
    <property type="project" value="UniProtKB-KW"/>
</dbReference>
<dbReference type="PANTHER" id="PTHR13903">
    <property type="entry name" value="PIRIN-RELATED"/>
    <property type="match status" value="1"/>
</dbReference>
<dbReference type="PIRSF" id="PIRSF006232">
    <property type="entry name" value="Pirin"/>
    <property type="match status" value="1"/>
</dbReference>
<dbReference type="InterPro" id="IPR014710">
    <property type="entry name" value="RmlC-like_jellyroll"/>
</dbReference>
<reference evidence="7" key="1">
    <citation type="submission" date="2015-12" db="EMBL/GenBank/DDBJ databases">
        <authorList>
            <person name="Zhang G."/>
            <person name="Stingl U."/>
        </authorList>
    </citation>
    <scope>NUCLEOTIDE SEQUENCE [LARGE SCALE GENOMIC DNA]</scope>
    <source>
        <strain evidence="7">ZGT108</strain>
    </source>
</reference>
<dbReference type="RefSeq" id="WP_068337526.1">
    <property type="nucleotide sequence ID" value="NZ_LQBP01000006.1"/>
</dbReference>
<comment type="caution">
    <text evidence="6">The sequence shown here is derived from an EMBL/GenBank/DDBJ whole genome shotgun (WGS) entry which is preliminary data.</text>
</comment>
<dbReference type="Gene3D" id="2.60.120.10">
    <property type="entry name" value="Jelly Rolls"/>
    <property type="match status" value="2"/>
</dbReference>